<gene>
    <name evidence="1" type="ORF">F0L74_17495</name>
</gene>
<organism evidence="1 2">
    <name type="scientific">Chitinophaga agrisoli</name>
    <dbReference type="NCBI Taxonomy" id="2607653"/>
    <lineage>
        <taxon>Bacteria</taxon>
        <taxon>Pseudomonadati</taxon>
        <taxon>Bacteroidota</taxon>
        <taxon>Chitinophagia</taxon>
        <taxon>Chitinophagales</taxon>
        <taxon>Chitinophagaceae</taxon>
        <taxon>Chitinophaga</taxon>
    </lineage>
</organism>
<evidence type="ECO:0000313" key="1">
    <source>
        <dbReference type="EMBL" id="KAA2241672.1"/>
    </source>
</evidence>
<reference evidence="1 2" key="2">
    <citation type="submission" date="2019-09" db="EMBL/GenBank/DDBJ databases">
        <authorList>
            <person name="Jin C."/>
        </authorList>
    </citation>
    <scope>NUCLEOTIDE SEQUENCE [LARGE SCALE GENOMIC DNA]</scope>
    <source>
        <strain evidence="1 2">BN140078</strain>
    </source>
</reference>
<name>A0A5B2VTL6_9BACT</name>
<proteinExistence type="predicted"/>
<sequence>MKKRKNYKGSEVVKRELNGQSVQTYSSLHEAMQLERLSHRRLTAAISNRTIINNHIFTCDSIYRVERQSKRFASTEPWEGNDGMFNIEGWAGMGVFV</sequence>
<dbReference type="EMBL" id="VUOC01000003">
    <property type="protein sequence ID" value="KAA2241672.1"/>
    <property type="molecule type" value="Genomic_DNA"/>
</dbReference>
<dbReference type="Proteomes" id="UP000324611">
    <property type="component" value="Unassembled WGS sequence"/>
</dbReference>
<dbReference type="AlphaFoldDB" id="A0A5B2VTL6"/>
<accession>A0A5B2VTL6</accession>
<evidence type="ECO:0000313" key="2">
    <source>
        <dbReference type="Proteomes" id="UP000324611"/>
    </source>
</evidence>
<comment type="caution">
    <text evidence="1">The sequence shown here is derived from an EMBL/GenBank/DDBJ whole genome shotgun (WGS) entry which is preliminary data.</text>
</comment>
<protein>
    <submittedName>
        <fullName evidence="1">Uncharacterized protein</fullName>
    </submittedName>
</protein>
<reference evidence="1 2" key="1">
    <citation type="submission" date="2019-09" db="EMBL/GenBank/DDBJ databases">
        <title>Chitinophaga ginsengihumi sp. nov., isolated from soil of ginseng rhizosphere.</title>
        <authorList>
            <person name="Lee J."/>
        </authorList>
    </citation>
    <scope>NUCLEOTIDE SEQUENCE [LARGE SCALE GENOMIC DNA]</scope>
    <source>
        <strain evidence="1 2">BN140078</strain>
    </source>
</reference>
<keyword evidence="2" id="KW-1185">Reference proteome</keyword>
<dbReference type="RefSeq" id="WP_149839179.1">
    <property type="nucleotide sequence ID" value="NZ_VUOC01000003.1"/>
</dbReference>